<protein>
    <submittedName>
        <fullName evidence="2">Uncharacterized protein</fullName>
    </submittedName>
</protein>
<gene>
    <name evidence="2" type="ORF">BT96DRAFT_141947</name>
</gene>
<feature type="transmembrane region" description="Helical" evidence="1">
    <location>
        <begin position="97"/>
        <end position="116"/>
    </location>
</feature>
<organism evidence="2 3">
    <name type="scientific">Gymnopus androsaceus JB14</name>
    <dbReference type="NCBI Taxonomy" id="1447944"/>
    <lineage>
        <taxon>Eukaryota</taxon>
        <taxon>Fungi</taxon>
        <taxon>Dikarya</taxon>
        <taxon>Basidiomycota</taxon>
        <taxon>Agaricomycotina</taxon>
        <taxon>Agaricomycetes</taxon>
        <taxon>Agaricomycetidae</taxon>
        <taxon>Agaricales</taxon>
        <taxon>Marasmiineae</taxon>
        <taxon>Omphalotaceae</taxon>
        <taxon>Gymnopus</taxon>
    </lineage>
</organism>
<dbReference type="Proteomes" id="UP000799118">
    <property type="component" value="Unassembled WGS sequence"/>
</dbReference>
<feature type="transmembrane region" description="Helical" evidence="1">
    <location>
        <begin position="16"/>
        <end position="37"/>
    </location>
</feature>
<evidence type="ECO:0000313" key="3">
    <source>
        <dbReference type="Proteomes" id="UP000799118"/>
    </source>
</evidence>
<dbReference type="EMBL" id="ML769527">
    <property type="protein sequence ID" value="KAE9395665.1"/>
    <property type="molecule type" value="Genomic_DNA"/>
</dbReference>
<keyword evidence="1" id="KW-1133">Transmembrane helix</keyword>
<evidence type="ECO:0000313" key="2">
    <source>
        <dbReference type="EMBL" id="KAE9395665.1"/>
    </source>
</evidence>
<evidence type="ECO:0000256" key="1">
    <source>
        <dbReference type="SAM" id="Phobius"/>
    </source>
</evidence>
<sequence>MAQGSSLRMCARGVTVRWFIFEVTADISMYLYVLCLVPQTQMHALDRSMFIYFYMHPFSFLFKSIRTYSVSLHLRSILVFIHTTYRYRYPYWRKGSRLALFACIVFTIFCCVQNDYHMHGAQYFG</sequence>
<proteinExistence type="predicted"/>
<reference evidence="2" key="1">
    <citation type="journal article" date="2019" name="Environ. Microbiol.">
        <title>Fungal ecological strategies reflected in gene transcription - a case study of two litter decomposers.</title>
        <authorList>
            <person name="Barbi F."/>
            <person name="Kohler A."/>
            <person name="Barry K."/>
            <person name="Baskaran P."/>
            <person name="Daum C."/>
            <person name="Fauchery L."/>
            <person name="Ihrmark K."/>
            <person name="Kuo A."/>
            <person name="LaButti K."/>
            <person name="Lipzen A."/>
            <person name="Morin E."/>
            <person name="Grigoriev I.V."/>
            <person name="Henrissat B."/>
            <person name="Lindahl B."/>
            <person name="Martin F."/>
        </authorList>
    </citation>
    <scope>NUCLEOTIDE SEQUENCE</scope>
    <source>
        <strain evidence="2">JB14</strain>
    </source>
</reference>
<name>A0A6A4HF39_9AGAR</name>
<keyword evidence="1" id="KW-0472">Membrane</keyword>
<keyword evidence="3" id="KW-1185">Reference proteome</keyword>
<keyword evidence="1" id="KW-0812">Transmembrane</keyword>
<dbReference type="AlphaFoldDB" id="A0A6A4HF39"/>
<accession>A0A6A4HF39</accession>